<dbReference type="Proteomes" id="UP000050872">
    <property type="component" value="Unassembled WGS sequence"/>
</dbReference>
<dbReference type="PATRIC" id="fig|1423770.3.peg.1571"/>
<sequence length="137" mass="15793">MVQSLNTKSDLVMNATSHLGMADYGKIMVGDKGFEFYDDRDASNYIQIPWTEVRKVIVSVMFGGKWIPRYAIETKKNGTFSFSSRDPKKVLRAIRVYVKPDHIVRSLGFFEVIKRAFTKNPNKANKKKGRKNRKSKK</sequence>
<dbReference type="AlphaFoldDB" id="A0A0R1QDQ8"/>
<protein>
    <recommendedName>
        <fullName evidence="3">Regulator of the mannose operon, ManO</fullName>
    </recommendedName>
</protein>
<evidence type="ECO:0000313" key="1">
    <source>
        <dbReference type="EMBL" id="KRL42880.1"/>
    </source>
</evidence>
<dbReference type="Pfam" id="PF06115">
    <property type="entry name" value="DUF956"/>
    <property type="match status" value="1"/>
</dbReference>
<evidence type="ECO:0000313" key="2">
    <source>
        <dbReference type="Proteomes" id="UP000050872"/>
    </source>
</evidence>
<reference evidence="1 2" key="1">
    <citation type="journal article" date="2015" name="Genome Announc.">
        <title>Expanding the biotechnology potential of lactobacilli through comparative genomics of 213 strains and associated genera.</title>
        <authorList>
            <person name="Sun Z."/>
            <person name="Harris H.M."/>
            <person name="McCann A."/>
            <person name="Guo C."/>
            <person name="Argimon S."/>
            <person name="Zhang W."/>
            <person name="Yang X."/>
            <person name="Jeffery I.B."/>
            <person name="Cooney J.C."/>
            <person name="Kagawa T.F."/>
            <person name="Liu W."/>
            <person name="Song Y."/>
            <person name="Salvetti E."/>
            <person name="Wrobel A."/>
            <person name="Rasinkangas P."/>
            <person name="Parkhill J."/>
            <person name="Rea M.C."/>
            <person name="O'Sullivan O."/>
            <person name="Ritari J."/>
            <person name="Douillard F.P."/>
            <person name="Paul Ross R."/>
            <person name="Yang R."/>
            <person name="Briner A.E."/>
            <person name="Felis G.E."/>
            <person name="de Vos W.M."/>
            <person name="Barrangou R."/>
            <person name="Klaenhammer T.R."/>
            <person name="Caufield P.W."/>
            <person name="Cui Y."/>
            <person name="Zhang H."/>
            <person name="O'Toole P.W."/>
        </authorList>
    </citation>
    <scope>NUCLEOTIDE SEQUENCE [LARGE SCALE GENOMIC DNA]</scope>
    <source>
        <strain evidence="1 2">DSM 14500</strain>
    </source>
</reference>
<comment type="caution">
    <text evidence="1">The sequence shown here is derived from an EMBL/GenBank/DDBJ whole genome shotgun (WGS) entry which is preliminary data.</text>
</comment>
<keyword evidence="2" id="KW-1185">Reference proteome</keyword>
<proteinExistence type="predicted"/>
<dbReference type="STRING" id="1423770.FD29_GL001533"/>
<gene>
    <name evidence="1" type="ORF">FD29_GL001533</name>
</gene>
<dbReference type="RefSeq" id="WP_057888828.1">
    <property type="nucleotide sequence ID" value="NZ_AZEZ01000099.1"/>
</dbReference>
<evidence type="ECO:0008006" key="3">
    <source>
        <dbReference type="Google" id="ProtNLM"/>
    </source>
</evidence>
<name>A0A0R1QDQ8_9LACO</name>
<dbReference type="OrthoDB" id="1646215at2"/>
<dbReference type="InterPro" id="IPR010360">
    <property type="entry name" value="DUF956"/>
</dbReference>
<dbReference type="PIRSF" id="PIRSF021265">
    <property type="entry name" value="DUF956"/>
    <property type="match status" value="1"/>
</dbReference>
<organism evidence="1 2">
    <name type="scientific">Companilactobacillus mindensis DSM 14500</name>
    <dbReference type="NCBI Taxonomy" id="1423770"/>
    <lineage>
        <taxon>Bacteria</taxon>
        <taxon>Bacillati</taxon>
        <taxon>Bacillota</taxon>
        <taxon>Bacilli</taxon>
        <taxon>Lactobacillales</taxon>
        <taxon>Lactobacillaceae</taxon>
        <taxon>Companilactobacillus</taxon>
    </lineage>
</organism>
<accession>A0A0R1QDQ8</accession>
<dbReference type="EMBL" id="AZEZ01000099">
    <property type="protein sequence ID" value="KRL42880.1"/>
    <property type="molecule type" value="Genomic_DNA"/>
</dbReference>